<sequence>MSGWQKEGRAAKMAKRNRNQNLGVEPASLPRILLGSALNFLFIIVAWIAVYFSVCYPITINSHAIEEANDYNDSLLTSLDLKLPSNSSQEEFKQAVDDFYFVEFPEEIEDLFVPEGYSLIAYYNVNVLRLPEDPSPTNYKTQYFSYILVDGLPDVNQIGQKSDDLGKRGEEDVRSIYSDAYSYLKMMLQEIDPEYEANLVYINTSTMYGVVSSFLLSYAVFMAVIPFLTKNRGSLGDALLRVGTCGKDGYRTSAVRILAKALVGLPLPLLTAIFLNAYTATLLLAFPYFLNLLYCILFQKREPFLETISGIVLIDNSQSTVFNDDIDEMVVGAKALSSYTDPEYVTKLAAAESMDVKDEDGKA</sequence>
<dbReference type="AlphaFoldDB" id="A0A9D1LN06"/>
<organism evidence="2 3">
    <name type="scientific">Candidatus Alloenteromonas pullicola</name>
    <dbReference type="NCBI Taxonomy" id="2840784"/>
    <lineage>
        <taxon>Bacteria</taxon>
        <taxon>Bacillati</taxon>
        <taxon>Bacillota</taxon>
        <taxon>Bacillota incertae sedis</taxon>
        <taxon>Candidatus Alloenteromonas</taxon>
    </lineage>
</organism>
<reference evidence="2" key="1">
    <citation type="submission" date="2020-10" db="EMBL/GenBank/DDBJ databases">
        <authorList>
            <person name="Gilroy R."/>
        </authorList>
    </citation>
    <scope>NUCLEOTIDE SEQUENCE</scope>
    <source>
        <strain evidence="2">ChiGjej1B1-22543</strain>
    </source>
</reference>
<feature type="transmembrane region" description="Helical" evidence="1">
    <location>
        <begin position="32"/>
        <end position="54"/>
    </location>
</feature>
<feature type="transmembrane region" description="Helical" evidence="1">
    <location>
        <begin position="207"/>
        <end position="228"/>
    </location>
</feature>
<proteinExistence type="predicted"/>
<name>A0A9D1LN06_9FIRM</name>
<evidence type="ECO:0000313" key="3">
    <source>
        <dbReference type="Proteomes" id="UP000824070"/>
    </source>
</evidence>
<keyword evidence="1" id="KW-1133">Transmembrane helix</keyword>
<keyword evidence="1" id="KW-0472">Membrane</keyword>
<gene>
    <name evidence="2" type="ORF">IAC52_00990</name>
</gene>
<keyword evidence="1" id="KW-0812">Transmembrane</keyword>
<accession>A0A9D1LN06</accession>
<comment type="caution">
    <text evidence="2">The sequence shown here is derived from an EMBL/GenBank/DDBJ whole genome shotgun (WGS) entry which is preliminary data.</text>
</comment>
<evidence type="ECO:0008006" key="4">
    <source>
        <dbReference type="Google" id="ProtNLM"/>
    </source>
</evidence>
<evidence type="ECO:0000313" key="2">
    <source>
        <dbReference type="EMBL" id="HIU44859.1"/>
    </source>
</evidence>
<dbReference type="EMBL" id="DVMV01000009">
    <property type="protein sequence ID" value="HIU44859.1"/>
    <property type="molecule type" value="Genomic_DNA"/>
</dbReference>
<dbReference type="Proteomes" id="UP000824070">
    <property type="component" value="Unassembled WGS sequence"/>
</dbReference>
<reference evidence="2" key="2">
    <citation type="journal article" date="2021" name="PeerJ">
        <title>Extensive microbial diversity within the chicken gut microbiome revealed by metagenomics and culture.</title>
        <authorList>
            <person name="Gilroy R."/>
            <person name="Ravi A."/>
            <person name="Getino M."/>
            <person name="Pursley I."/>
            <person name="Horton D.L."/>
            <person name="Alikhan N.F."/>
            <person name="Baker D."/>
            <person name="Gharbi K."/>
            <person name="Hall N."/>
            <person name="Watson M."/>
            <person name="Adriaenssens E.M."/>
            <person name="Foster-Nyarko E."/>
            <person name="Jarju S."/>
            <person name="Secka A."/>
            <person name="Antonio M."/>
            <person name="Oren A."/>
            <person name="Chaudhuri R.R."/>
            <person name="La Ragione R."/>
            <person name="Hildebrand F."/>
            <person name="Pallen M.J."/>
        </authorList>
    </citation>
    <scope>NUCLEOTIDE SEQUENCE</scope>
    <source>
        <strain evidence="2">ChiGjej1B1-22543</strain>
    </source>
</reference>
<protein>
    <recommendedName>
        <fullName evidence="4">RDD domain-containing protein</fullName>
    </recommendedName>
</protein>
<evidence type="ECO:0000256" key="1">
    <source>
        <dbReference type="SAM" id="Phobius"/>
    </source>
</evidence>
<feature type="transmembrane region" description="Helical" evidence="1">
    <location>
        <begin position="281"/>
        <end position="298"/>
    </location>
</feature>